<sequence>MQSTKFRVKHLCFIKIKLVTKSFLERSSKTITQTGFFEKYCRLGPSTVSSPAARNNLCTSGSTALYMVASVSNSLPSSSRSFFIPSNSGIVLTISEMSFDLPLATNLTTARKMMLAKWSPGLDPGTIVKSVTLTKSSFSVF</sequence>
<dbReference type="EMBL" id="HBUE01054425">
    <property type="protein sequence ID" value="CAG6465864.1"/>
    <property type="molecule type" value="Transcribed_RNA"/>
</dbReference>
<accession>A0A8D8AY83</accession>
<organism evidence="1">
    <name type="scientific">Culex pipiens</name>
    <name type="common">House mosquito</name>
    <dbReference type="NCBI Taxonomy" id="7175"/>
    <lineage>
        <taxon>Eukaryota</taxon>
        <taxon>Metazoa</taxon>
        <taxon>Ecdysozoa</taxon>
        <taxon>Arthropoda</taxon>
        <taxon>Hexapoda</taxon>
        <taxon>Insecta</taxon>
        <taxon>Pterygota</taxon>
        <taxon>Neoptera</taxon>
        <taxon>Endopterygota</taxon>
        <taxon>Diptera</taxon>
        <taxon>Nematocera</taxon>
        <taxon>Culicoidea</taxon>
        <taxon>Culicidae</taxon>
        <taxon>Culicinae</taxon>
        <taxon>Culicini</taxon>
        <taxon>Culex</taxon>
        <taxon>Culex</taxon>
    </lineage>
</organism>
<protein>
    <submittedName>
        <fullName evidence="1">(northern house mosquito) hypothetical protein</fullName>
    </submittedName>
</protein>
<reference evidence="1" key="1">
    <citation type="submission" date="2021-05" db="EMBL/GenBank/DDBJ databases">
        <authorList>
            <person name="Alioto T."/>
            <person name="Alioto T."/>
            <person name="Gomez Garrido J."/>
        </authorList>
    </citation>
    <scope>NUCLEOTIDE SEQUENCE</scope>
</reference>
<evidence type="ECO:0000313" key="1">
    <source>
        <dbReference type="EMBL" id="CAG6465864.1"/>
    </source>
</evidence>
<proteinExistence type="predicted"/>
<name>A0A8D8AY83_CULPI</name>
<dbReference type="AlphaFoldDB" id="A0A8D8AY83"/>